<comment type="similarity">
    <text evidence="2">Belongs to the CITED family.</text>
</comment>
<proteinExistence type="inferred from homology"/>
<keyword evidence="4" id="KW-0678">Repressor</keyword>
<dbReference type="GO" id="GO:0005634">
    <property type="term" value="C:nucleus"/>
    <property type="evidence" value="ECO:0007669"/>
    <property type="project" value="UniProtKB-SubCell"/>
</dbReference>
<evidence type="ECO:0000313" key="12">
    <source>
        <dbReference type="EMBL" id="KAI4539214.1"/>
    </source>
</evidence>
<dbReference type="EMBL" id="JAKZEL010000011">
    <property type="protein sequence ID" value="KAI4539214.1"/>
    <property type="molecule type" value="Genomic_DNA"/>
</dbReference>
<gene>
    <name evidence="12" type="ORF">MG293_010606</name>
</gene>
<dbReference type="PANTHER" id="PTHR17045:SF7">
    <property type="entry name" value="CBP_P300-INTERACTING TRANSACTIVATOR 2"/>
    <property type="match status" value="1"/>
</dbReference>
<keyword evidence="9" id="KW-0539">Nucleus</keyword>
<feature type="compositionally biased region" description="Gly residues" evidence="11">
    <location>
        <begin position="463"/>
        <end position="498"/>
    </location>
</feature>
<keyword evidence="13" id="KW-1185">Reference proteome</keyword>
<name>A0AAD4Y8Z9_OVIAM</name>
<evidence type="ECO:0000256" key="7">
    <source>
        <dbReference type="ARBA" id="ARBA00023159"/>
    </source>
</evidence>
<evidence type="ECO:0000256" key="4">
    <source>
        <dbReference type="ARBA" id="ARBA00022491"/>
    </source>
</evidence>
<dbReference type="Gene3D" id="6.10.140.2200">
    <property type="match status" value="1"/>
</dbReference>
<keyword evidence="8" id="KW-0804">Transcription</keyword>
<evidence type="ECO:0000256" key="5">
    <source>
        <dbReference type="ARBA" id="ARBA00022782"/>
    </source>
</evidence>
<comment type="caution">
    <text evidence="12">The sequence shown here is derived from an EMBL/GenBank/DDBJ whole genome shotgun (WGS) entry which is preliminary data.</text>
</comment>
<evidence type="ECO:0000256" key="11">
    <source>
        <dbReference type="SAM" id="MobiDB-lite"/>
    </source>
</evidence>
<evidence type="ECO:0000256" key="9">
    <source>
        <dbReference type="ARBA" id="ARBA00023242"/>
    </source>
</evidence>
<evidence type="ECO:0000256" key="3">
    <source>
        <dbReference type="ARBA" id="ARBA00022473"/>
    </source>
</evidence>
<comment type="subcellular location">
    <subcellularLocation>
        <location evidence="1">Nucleus</location>
    </subcellularLocation>
</comment>
<evidence type="ECO:0000256" key="1">
    <source>
        <dbReference type="ARBA" id="ARBA00004123"/>
    </source>
</evidence>
<reference evidence="12" key="1">
    <citation type="submission" date="2022-03" db="EMBL/GenBank/DDBJ databases">
        <title>Genomic analyses of argali, domestic sheep and their hybrids provide insights into chromosomal evolution, heterosis and genetic basis of agronomic traits.</title>
        <authorList>
            <person name="Li M."/>
        </authorList>
    </citation>
    <scope>NUCLEOTIDE SEQUENCE</scope>
    <source>
        <strain evidence="12">CAU-MHL-2022a</strain>
        <tissue evidence="12">Skin</tissue>
    </source>
</reference>
<evidence type="ECO:0000256" key="6">
    <source>
        <dbReference type="ARBA" id="ARBA00023015"/>
    </source>
</evidence>
<dbReference type="GO" id="GO:0030154">
    <property type="term" value="P:cell differentiation"/>
    <property type="evidence" value="ECO:0007669"/>
    <property type="project" value="UniProtKB-KW"/>
</dbReference>
<dbReference type="FunFam" id="6.10.140.2200:FF:000001">
    <property type="entry name" value="Cbp/p300-interacting transactivator 2 isoform 1"/>
    <property type="match status" value="1"/>
</dbReference>
<dbReference type="GO" id="GO:0003713">
    <property type="term" value="F:transcription coactivator activity"/>
    <property type="evidence" value="ECO:0007669"/>
    <property type="project" value="UniProtKB-ARBA"/>
</dbReference>
<dbReference type="Pfam" id="PF04487">
    <property type="entry name" value="CITED"/>
    <property type="match status" value="1"/>
</dbReference>
<protein>
    <recommendedName>
        <fullName evidence="10">Cbp/p300-interacting transactivator 2</fullName>
    </recommendedName>
</protein>
<feature type="region of interest" description="Disordered" evidence="11">
    <location>
        <begin position="436"/>
        <end position="503"/>
    </location>
</feature>
<organism evidence="12 13">
    <name type="scientific">Ovis ammon polii</name>
    <dbReference type="NCBI Taxonomy" id="230172"/>
    <lineage>
        <taxon>Eukaryota</taxon>
        <taxon>Metazoa</taxon>
        <taxon>Chordata</taxon>
        <taxon>Craniata</taxon>
        <taxon>Vertebrata</taxon>
        <taxon>Euteleostomi</taxon>
        <taxon>Mammalia</taxon>
        <taxon>Eutheria</taxon>
        <taxon>Laurasiatheria</taxon>
        <taxon>Artiodactyla</taxon>
        <taxon>Ruminantia</taxon>
        <taxon>Pecora</taxon>
        <taxon>Bovidae</taxon>
        <taxon>Caprinae</taxon>
        <taxon>Ovis</taxon>
    </lineage>
</organism>
<sequence>MKEGGREVEQGQEARNPLKIEQILLMSRYHNVIISGLDHNVYQSYSKRTPWIMYYGFLCAYKDEVSPKLKTIACATLRSTIPYNIVNAQAIGQESAVLLKTSCYRGVVKQTTAGISACPPGLRFCVTARQGWVYYRNNTLSQGGRDKQIAKRNSTSDQKGNVNLRLATMLANTEHYGNKHTVDVMKQRKQTVIIYDIPQGPFHYADSQAEIQPAFPGDFSILTSVRINHNQHLSHNTRQSRQLVENNLLEFKHQKHQSQATVLIITKILLRETTSLEDDMGQVINHSLNIHFSEPGLEMADHMMAMNHGRFPDGTNGLHHHPAHRMGMGQFPSPHHHQQQQPQHAFNALMGEHIHYGASNMNASSGIRHAMGPGTVNGGHPPSALAPAARFNNSQFMGPPVASQGGSLPASMQLQKLNNQYFNHHPYPHNHYMPDLHPAAGHQMNGTNQHFRDCNPKHSGGSSTPGGSGGSSTPGGSAGTSGGGAGSSNSGGGSGGGSSSNMPASVAHVPAAVLPPNVIDTDFIDEEVLMSLVIEMGLDRIKELPELWLGQNEFDFMTDFVCKQQPSRTQYLTFQSVKAGDKTPAMAHRHDGNINISEISRIFSVSSYQEQLLIFLDSGSREGNGPLYLTTGRQNPALKQDRCIGEWGLKWTEDLDVGQPSE</sequence>
<accession>A0AAD4Y8Z9</accession>
<dbReference type="InterPro" id="IPR007576">
    <property type="entry name" value="CITED"/>
</dbReference>
<evidence type="ECO:0000256" key="2">
    <source>
        <dbReference type="ARBA" id="ARBA00006967"/>
    </source>
</evidence>
<evidence type="ECO:0000313" key="13">
    <source>
        <dbReference type="Proteomes" id="UP001214576"/>
    </source>
</evidence>
<keyword evidence="7" id="KW-0010">Activator</keyword>
<dbReference type="GO" id="GO:0060972">
    <property type="term" value="P:left/right pattern formation"/>
    <property type="evidence" value="ECO:0007669"/>
    <property type="project" value="TreeGrafter"/>
</dbReference>
<dbReference type="Proteomes" id="UP001214576">
    <property type="component" value="Unassembled WGS sequence"/>
</dbReference>
<evidence type="ECO:0000256" key="10">
    <source>
        <dbReference type="ARBA" id="ARBA00039289"/>
    </source>
</evidence>
<evidence type="ECO:0000256" key="8">
    <source>
        <dbReference type="ARBA" id="ARBA00023163"/>
    </source>
</evidence>
<dbReference type="PANTHER" id="PTHR17045">
    <property type="entry name" value="MELANOCYTE SPECIFIC GENE RELATED CITED"/>
    <property type="match status" value="1"/>
</dbReference>
<keyword evidence="6" id="KW-0805">Transcription regulation</keyword>
<dbReference type="GO" id="GO:0007530">
    <property type="term" value="P:sex determination"/>
    <property type="evidence" value="ECO:0007669"/>
    <property type="project" value="TreeGrafter"/>
</dbReference>
<keyword evidence="3" id="KW-0217">Developmental protein</keyword>
<dbReference type="AlphaFoldDB" id="A0AAD4Y8Z9"/>
<keyword evidence="5" id="KW-0221">Differentiation</keyword>